<comment type="caution">
    <text evidence="1">The sequence shown here is derived from an EMBL/GenBank/DDBJ whole genome shotgun (WGS) entry which is preliminary data.</text>
</comment>
<gene>
    <name evidence="1" type="ORF">OQ279_06490</name>
</gene>
<name>A0A9X3CVR6_9FLAO</name>
<sequence>MFRTEMSKGWSGEKLPGRGELYRCQKGHFRAATSHEVEYFLEILKELPESGVGKR</sequence>
<dbReference type="Proteomes" id="UP001148482">
    <property type="component" value="Unassembled WGS sequence"/>
</dbReference>
<reference evidence="1" key="1">
    <citation type="submission" date="2022-11" db="EMBL/GenBank/DDBJ databases">
        <title>Salinimicrobium profundisediminis sp. nov., isolated from deep-sea sediment of the Mariana Trench.</title>
        <authorList>
            <person name="Fu H."/>
        </authorList>
    </citation>
    <scope>NUCLEOTIDE SEQUENCE</scope>
    <source>
        <strain evidence="1">MT39</strain>
    </source>
</reference>
<organism evidence="1 2">
    <name type="scientific">Salinimicrobium profundisediminis</name>
    <dbReference type="NCBI Taxonomy" id="2994553"/>
    <lineage>
        <taxon>Bacteria</taxon>
        <taxon>Pseudomonadati</taxon>
        <taxon>Bacteroidota</taxon>
        <taxon>Flavobacteriia</taxon>
        <taxon>Flavobacteriales</taxon>
        <taxon>Flavobacteriaceae</taxon>
        <taxon>Salinimicrobium</taxon>
    </lineage>
</organism>
<dbReference type="AlphaFoldDB" id="A0A9X3CVR6"/>
<evidence type="ECO:0000313" key="1">
    <source>
        <dbReference type="EMBL" id="MCX2837797.1"/>
    </source>
</evidence>
<dbReference type="EMBL" id="JAPJDA010000008">
    <property type="protein sequence ID" value="MCX2837797.1"/>
    <property type="molecule type" value="Genomic_DNA"/>
</dbReference>
<protein>
    <submittedName>
        <fullName evidence="1">Uncharacterized protein</fullName>
    </submittedName>
</protein>
<accession>A0A9X3CVR6</accession>
<dbReference type="RefSeq" id="WP_266069041.1">
    <property type="nucleotide sequence ID" value="NZ_JAPJDA010000008.1"/>
</dbReference>
<proteinExistence type="predicted"/>
<keyword evidence="2" id="KW-1185">Reference proteome</keyword>
<evidence type="ECO:0000313" key="2">
    <source>
        <dbReference type="Proteomes" id="UP001148482"/>
    </source>
</evidence>